<protein>
    <submittedName>
        <fullName evidence="1">Uncharacterized protein</fullName>
    </submittedName>
</protein>
<sequence>MSQPQIVIDPDEAKRIEKNLILRDVYYCLTRYYSNPKSLRDAYNRREWMGETSQLMQEHNVTIRVVGPYFHREPGSEKWGLKPVKAIALERVESRPSTKYKRPVGQDEIRLKKGNTVHYLLANAEWEGNELVLYYLGSDDDEFAPKRGFVTEELMLIADPERVGRPSQNILSVHIAYAFPINNELDQAIDYARRHGGQHLERTGRINGHNIYLWFCENGKKFPSCRPSFLNRMHLNGYNKELGLAFEFQDPQHYHHNSFYHRETEGGESLKTQNAQKYNGHPSVPQWPFTLLICGRTNSGKTNEVLNFMLENKLYQMFNGKKGGTRYIKYDDLLLIGHNLKEPKYMYLKSAYQIIANSLKPYRENITFRAIKPDKIPKVDSFSPDRDNTKKSHTYLPIYVHQYANDWHNVIKIIDKHLCEQKFVVFDLTVPREHPYRIRVGWDVPLANE</sequence>
<evidence type="ECO:0000313" key="1">
    <source>
        <dbReference type="EMBL" id="POG60472.1"/>
    </source>
</evidence>
<organism evidence="1 2">
    <name type="scientific">Rhizophagus irregularis (strain DAOM 181602 / DAOM 197198 / MUCL 43194)</name>
    <name type="common">Arbuscular mycorrhizal fungus</name>
    <name type="synonym">Glomus intraradices</name>
    <dbReference type="NCBI Taxonomy" id="747089"/>
    <lineage>
        <taxon>Eukaryota</taxon>
        <taxon>Fungi</taxon>
        <taxon>Fungi incertae sedis</taxon>
        <taxon>Mucoromycota</taxon>
        <taxon>Glomeromycotina</taxon>
        <taxon>Glomeromycetes</taxon>
        <taxon>Glomerales</taxon>
        <taxon>Glomeraceae</taxon>
        <taxon>Rhizophagus</taxon>
    </lineage>
</organism>
<dbReference type="AlphaFoldDB" id="A0A2P4P514"/>
<gene>
    <name evidence="1" type="ORF">GLOIN_2v1787825</name>
</gene>
<reference evidence="1 2" key="1">
    <citation type="journal article" date="2013" name="Proc. Natl. Acad. Sci. U.S.A.">
        <title>Genome of an arbuscular mycorrhizal fungus provides insight into the oldest plant symbiosis.</title>
        <authorList>
            <person name="Tisserant E."/>
            <person name="Malbreil M."/>
            <person name="Kuo A."/>
            <person name="Kohler A."/>
            <person name="Symeonidi A."/>
            <person name="Balestrini R."/>
            <person name="Charron P."/>
            <person name="Duensing N."/>
            <person name="Frei Dit Frey N."/>
            <person name="Gianinazzi-Pearson V."/>
            <person name="Gilbert L.B."/>
            <person name="Handa Y."/>
            <person name="Herr J.R."/>
            <person name="Hijri M."/>
            <person name="Koul R."/>
            <person name="Kawaguchi M."/>
            <person name="Krajinski F."/>
            <person name="Lammers P.J."/>
            <person name="Masclaux F.G."/>
            <person name="Murat C."/>
            <person name="Morin E."/>
            <person name="Ndikumana S."/>
            <person name="Pagni M."/>
            <person name="Petitpierre D."/>
            <person name="Requena N."/>
            <person name="Rosikiewicz P."/>
            <person name="Riley R."/>
            <person name="Saito K."/>
            <person name="San Clemente H."/>
            <person name="Shapiro H."/>
            <person name="van Tuinen D."/>
            <person name="Becard G."/>
            <person name="Bonfante P."/>
            <person name="Paszkowski U."/>
            <person name="Shachar-Hill Y.Y."/>
            <person name="Tuskan G.A."/>
            <person name="Young P.W."/>
            <person name="Sanders I.R."/>
            <person name="Henrissat B."/>
            <person name="Rensing S.A."/>
            <person name="Grigoriev I.V."/>
            <person name="Corradi N."/>
            <person name="Roux C."/>
            <person name="Martin F."/>
        </authorList>
    </citation>
    <scope>NUCLEOTIDE SEQUENCE [LARGE SCALE GENOMIC DNA]</scope>
    <source>
        <strain evidence="1 2">DAOM 197198</strain>
    </source>
</reference>
<name>A0A2P4P514_RHIID</name>
<accession>A0A2P4P514</accession>
<keyword evidence="2" id="KW-1185">Reference proteome</keyword>
<dbReference type="VEuPathDB" id="FungiDB:RhiirFUN_010540"/>
<proteinExistence type="predicted"/>
<comment type="caution">
    <text evidence="1">The sequence shown here is derived from an EMBL/GenBank/DDBJ whole genome shotgun (WGS) entry which is preliminary data.</text>
</comment>
<dbReference type="EMBL" id="AUPC02000388">
    <property type="protein sequence ID" value="POG60472.1"/>
    <property type="molecule type" value="Genomic_DNA"/>
</dbReference>
<reference evidence="1 2" key="2">
    <citation type="journal article" date="2018" name="New Phytol.">
        <title>High intraspecific genome diversity in the model arbuscular mycorrhizal symbiont Rhizophagus irregularis.</title>
        <authorList>
            <person name="Chen E.C.H."/>
            <person name="Morin E."/>
            <person name="Beaudet D."/>
            <person name="Noel J."/>
            <person name="Yildirir G."/>
            <person name="Ndikumana S."/>
            <person name="Charron P."/>
            <person name="St-Onge C."/>
            <person name="Giorgi J."/>
            <person name="Kruger M."/>
            <person name="Marton T."/>
            <person name="Ropars J."/>
            <person name="Grigoriev I.V."/>
            <person name="Hainaut M."/>
            <person name="Henrissat B."/>
            <person name="Roux C."/>
            <person name="Martin F."/>
            <person name="Corradi N."/>
        </authorList>
    </citation>
    <scope>NUCLEOTIDE SEQUENCE [LARGE SCALE GENOMIC DNA]</scope>
    <source>
        <strain evidence="1 2">DAOM 197198</strain>
    </source>
</reference>
<evidence type="ECO:0000313" key="2">
    <source>
        <dbReference type="Proteomes" id="UP000018888"/>
    </source>
</evidence>
<dbReference type="Proteomes" id="UP000018888">
    <property type="component" value="Unassembled WGS sequence"/>
</dbReference>